<accession>A0A1J1J1S8</accession>
<keyword evidence="2" id="KW-1185">Reference proteome</keyword>
<dbReference type="AlphaFoldDB" id="A0A1J1J1S8"/>
<protein>
    <submittedName>
        <fullName evidence="1">CLUMA_CG019708, isoform A</fullName>
    </submittedName>
</protein>
<dbReference type="Proteomes" id="UP000183832">
    <property type="component" value="Unassembled WGS sequence"/>
</dbReference>
<gene>
    <name evidence="1" type="ORF">CLUMA_CG019708</name>
</gene>
<proteinExistence type="predicted"/>
<organism evidence="1 2">
    <name type="scientific">Clunio marinus</name>
    <dbReference type="NCBI Taxonomy" id="568069"/>
    <lineage>
        <taxon>Eukaryota</taxon>
        <taxon>Metazoa</taxon>
        <taxon>Ecdysozoa</taxon>
        <taxon>Arthropoda</taxon>
        <taxon>Hexapoda</taxon>
        <taxon>Insecta</taxon>
        <taxon>Pterygota</taxon>
        <taxon>Neoptera</taxon>
        <taxon>Endopterygota</taxon>
        <taxon>Diptera</taxon>
        <taxon>Nematocera</taxon>
        <taxon>Chironomoidea</taxon>
        <taxon>Chironomidae</taxon>
        <taxon>Clunio</taxon>
    </lineage>
</organism>
<reference evidence="1 2" key="1">
    <citation type="submission" date="2015-04" db="EMBL/GenBank/DDBJ databases">
        <authorList>
            <person name="Syromyatnikov M.Y."/>
            <person name="Popov V.N."/>
        </authorList>
    </citation>
    <scope>NUCLEOTIDE SEQUENCE [LARGE SCALE GENOMIC DNA]</scope>
</reference>
<dbReference type="EMBL" id="CVRI01000067">
    <property type="protein sequence ID" value="CRL06491.1"/>
    <property type="molecule type" value="Genomic_DNA"/>
</dbReference>
<evidence type="ECO:0000313" key="2">
    <source>
        <dbReference type="Proteomes" id="UP000183832"/>
    </source>
</evidence>
<sequence>MNGVVVSFSLLTDMFDDTSSTRSTMTAKRISVHEPMSFTQTNTQWRNLRADKCNSLPNLPLYRHCGINGNTMRMAYFCITSRGKETNK</sequence>
<evidence type="ECO:0000313" key="1">
    <source>
        <dbReference type="EMBL" id="CRL06491.1"/>
    </source>
</evidence>
<name>A0A1J1J1S8_9DIPT</name>